<dbReference type="Proteomes" id="UP001054945">
    <property type="component" value="Unassembled WGS sequence"/>
</dbReference>
<evidence type="ECO:0000313" key="1">
    <source>
        <dbReference type="EMBL" id="GIY99595.1"/>
    </source>
</evidence>
<accession>A0AAV4XWS3</accession>
<protein>
    <submittedName>
        <fullName evidence="1">Uncharacterized protein</fullName>
    </submittedName>
</protein>
<name>A0AAV4XWS3_CAEEX</name>
<evidence type="ECO:0000313" key="2">
    <source>
        <dbReference type="Proteomes" id="UP001054945"/>
    </source>
</evidence>
<organism evidence="1 2">
    <name type="scientific">Caerostris extrusa</name>
    <name type="common">Bark spider</name>
    <name type="synonym">Caerostris bankana</name>
    <dbReference type="NCBI Taxonomy" id="172846"/>
    <lineage>
        <taxon>Eukaryota</taxon>
        <taxon>Metazoa</taxon>
        <taxon>Ecdysozoa</taxon>
        <taxon>Arthropoda</taxon>
        <taxon>Chelicerata</taxon>
        <taxon>Arachnida</taxon>
        <taxon>Araneae</taxon>
        <taxon>Araneomorphae</taxon>
        <taxon>Entelegynae</taxon>
        <taxon>Araneoidea</taxon>
        <taxon>Araneidae</taxon>
        <taxon>Caerostris</taxon>
    </lineage>
</organism>
<gene>
    <name evidence="1" type="ORF">CEXT_469971</name>
</gene>
<sequence>MAILERRYRSSFSLPLDGLADESPILKDSFPSTLTFPPPSHSTQISFCKRIRREYEKRPLGVHFHIWQVIEILASNITKGLIIIGLQEKSRFVRFITRAEERNPCQEQFVSH</sequence>
<reference evidence="1 2" key="1">
    <citation type="submission" date="2021-06" db="EMBL/GenBank/DDBJ databases">
        <title>Caerostris extrusa draft genome.</title>
        <authorList>
            <person name="Kono N."/>
            <person name="Arakawa K."/>
        </authorList>
    </citation>
    <scope>NUCLEOTIDE SEQUENCE [LARGE SCALE GENOMIC DNA]</scope>
</reference>
<dbReference type="AlphaFoldDB" id="A0AAV4XWS3"/>
<proteinExistence type="predicted"/>
<keyword evidence="2" id="KW-1185">Reference proteome</keyword>
<dbReference type="EMBL" id="BPLR01018437">
    <property type="protein sequence ID" value="GIY99595.1"/>
    <property type="molecule type" value="Genomic_DNA"/>
</dbReference>
<comment type="caution">
    <text evidence="1">The sequence shown here is derived from an EMBL/GenBank/DDBJ whole genome shotgun (WGS) entry which is preliminary data.</text>
</comment>